<proteinExistence type="predicted"/>
<dbReference type="Proteomes" id="UP000552644">
    <property type="component" value="Unassembled WGS sequence"/>
</dbReference>
<gene>
    <name evidence="2" type="ORF">FHS44_006480</name>
</gene>
<dbReference type="AlphaFoldDB" id="A0A7W7QTB3"/>
<comment type="caution">
    <text evidence="2">The sequence shown here is derived from an EMBL/GenBank/DDBJ whole genome shotgun (WGS) entry which is preliminary data.</text>
</comment>
<organism evidence="2 3">
    <name type="scientific">Streptosporangium saharense</name>
    <dbReference type="NCBI Taxonomy" id="1706840"/>
    <lineage>
        <taxon>Bacteria</taxon>
        <taxon>Bacillati</taxon>
        <taxon>Actinomycetota</taxon>
        <taxon>Actinomycetes</taxon>
        <taxon>Streptosporangiales</taxon>
        <taxon>Streptosporangiaceae</taxon>
        <taxon>Streptosporangium</taxon>
    </lineage>
</organism>
<evidence type="ECO:0000313" key="3">
    <source>
        <dbReference type="Proteomes" id="UP000552644"/>
    </source>
</evidence>
<evidence type="ECO:0000313" key="2">
    <source>
        <dbReference type="EMBL" id="MBB4919338.1"/>
    </source>
</evidence>
<dbReference type="RefSeq" id="WP_312863889.1">
    <property type="nucleotide sequence ID" value="NZ_JACHJP010000009.1"/>
</dbReference>
<sequence length="184" mass="19547">MRDGLRVGRKALIDQGELRRLAGRGLSNAELAVHFGVSESGILQAKRAAGLSKPMLDHSRAIPWKLERAHNQSGPATNLRNLSSITQGRAIPVEKRNTALRWADRLVAAGLDVAYDPQTGFTEVPAPPEGSLVGRLAAEARAALDAAADPSRPLDAAETSQDPDDPSEAPDPSRPQASDVRQAP</sequence>
<feature type="compositionally biased region" description="Low complexity" evidence="1">
    <location>
        <begin position="143"/>
        <end position="157"/>
    </location>
</feature>
<evidence type="ECO:0000256" key="1">
    <source>
        <dbReference type="SAM" id="MobiDB-lite"/>
    </source>
</evidence>
<protein>
    <submittedName>
        <fullName evidence="2">Uncharacterized protein</fullName>
    </submittedName>
</protein>
<dbReference type="EMBL" id="JACHJP010000009">
    <property type="protein sequence ID" value="MBB4919338.1"/>
    <property type="molecule type" value="Genomic_DNA"/>
</dbReference>
<name>A0A7W7QTB3_9ACTN</name>
<accession>A0A7W7QTB3</accession>
<feature type="region of interest" description="Disordered" evidence="1">
    <location>
        <begin position="143"/>
        <end position="184"/>
    </location>
</feature>
<keyword evidence="3" id="KW-1185">Reference proteome</keyword>
<reference evidence="2 3" key="1">
    <citation type="submission" date="2020-08" db="EMBL/GenBank/DDBJ databases">
        <title>Genomic Encyclopedia of Type Strains, Phase III (KMG-III): the genomes of soil and plant-associated and newly described type strains.</title>
        <authorList>
            <person name="Whitman W."/>
        </authorList>
    </citation>
    <scope>NUCLEOTIDE SEQUENCE [LARGE SCALE GENOMIC DNA]</scope>
    <source>
        <strain evidence="2 3">CECT 8840</strain>
    </source>
</reference>